<protein>
    <submittedName>
        <fullName evidence="1">Uncharacterized protein</fullName>
    </submittedName>
</protein>
<dbReference type="AlphaFoldDB" id="A0A9X2BV07"/>
<comment type="caution">
    <text evidence="1">The sequence shown here is derived from an EMBL/GenBank/DDBJ whole genome shotgun (WGS) entry which is preliminary data.</text>
</comment>
<evidence type="ECO:0000313" key="1">
    <source>
        <dbReference type="EMBL" id="MCK8784571.1"/>
    </source>
</evidence>
<dbReference type="Proteomes" id="UP001139516">
    <property type="component" value="Unassembled WGS sequence"/>
</dbReference>
<reference evidence="1" key="1">
    <citation type="submission" date="2022-04" db="EMBL/GenBank/DDBJ databases">
        <title>Roseomonas acroporae sp. nov., isolated from coral Acropora digitifera.</title>
        <authorList>
            <person name="Sun H."/>
        </authorList>
    </citation>
    <scope>NUCLEOTIDE SEQUENCE</scope>
    <source>
        <strain evidence="1">NAR14</strain>
    </source>
</reference>
<gene>
    <name evidence="1" type="ORF">M0638_09275</name>
</gene>
<organism evidence="1 2">
    <name type="scientific">Roseomonas acroporae</name>
    <dbReference type="NCBI Taxonomy" id="2937791"/>
    <lineage>
        <taxon>Bacteria</taxon>
        <taxon>Pseudomonadati</taxon>
        <taxon>Pseudomonadota</taxon>
        <taxon>Alphaproteobacteria</taxon>
        <taxon>Acetobacterales</taxon>
        <taxon>Roseomonadaceae</taxon>
        <taxon>Roseomonas</taxon>
    </lineage>
</organism>
<dbReference type="RefSeq" id="WP_248666696.1">
    <property type="nucleotide sequence ID" value="NZ_JALPRX010000035.1"/>
</dbReference>
<evidence type="ECO:0000313" key="2">
    <source>
        <dbReference type="Proteomes" id="UP001139516"/>
    </source>
</evidence>
<keyword evidence="2" id="KW-1185">Reference proteome</keyword>
<sequence length="126" mass="13001">MALRIDARIPVQIVADRAALLDALRAHPGAAILADAPLDPAPAGAATLLVLDPAPPAGLPHPAACACCTGRGPAATALDRLFQARVRGQVPWFTRVLALLPDAEAQAAVDLALYMDPLASSRFRPA</sequence>
<name>A0A9X2BV07_9PROT</name>
<accession>A0A9X2BV07</accession>
<proteinExistence type="predicted"/>
<dbReference type="EMBL" id="JALPRX010000035">
    <property type="protein sequence ID" value="MCK8784571.1"/>
    <property type="molecule type" value="Genomic_DNA"/>
</dbReference>